<dbReference type="InterPro" id="IPR023365">
    <property type="entry name" value="Sortase_dom-sf"/>
</dbReference>
<protein>
    <submittedName>
        <fullName evidence="3">Class C sortase</fullName>
    </submittedName>
</protein>
<dbReference type="RefSeq" id="WP_110463760.1">
    <property type="nucleotide sequence ID" value="NZ_JBHUNE010000003.1"/>
</dbReference>
<dbReference type="Pfam" id="PF04203">
    <property type="entry name" value="Sortase"/>
    <property type="match status" value="1"/>
</dbReference>
<comment type="caution">
    <text evidence="3">The sequence shown here is derived from an EMBL/GenBank/DDBJ whole genome shotgun (WGS) entry which is preliminary data.</text>
</comment>
<evidence type="ECO:0000256" key="1">
    <source>
        <dbReference type="ARBA" id="ARBA00022801"/>
    </source>
</evidence>
<name>A0ABW5UXX5_9MICO</name>
<dbReference type="SUPFAM" id="SSF63817">
    <property type="entry name" value="Sortase"/>
    <property type="match status" value="1"/>
</dbReference>
<dbReference type="Proteomes" id="UP001597492">
    <property type="component" value="Unassembled WGS sequence"/>
</dbReference>
<gene>
    <name evidence="3" type="ORF">ACFSW7_02665</name>
</gene>
<accession>A0ABW5UXX5</accession>
<feature type="transmembrane region" description="Helical" evidence="2">
    <location>
        <begin position="20"/>
        <end position="41"/>
    </location>
</feature>
<keyword evidence="2" id="KW-1133">Transmembrane helix</keyword>
<dbReference type="EMBL" id="JBHUNE010000003">
    <property type="protein sequence ID" value="MFD2757279.1"/>
    <property type="molecule type" value="Genomic_DNA"/>
</dbReference>
<evidence type="ECO:0000313" key="4">
    <source>
        <dbReference type="Proteomes" id="UP001597492"/>
    </source>
</evidence>
<feature type="transmembrane region" description="Helical" evidence="2">
    <location>
        <begin position="268"/>
        <end position="287"/>
    </location>
</feature>
<dbReference type="InterPro" id="IPR042002">
    <property type="entry name" value="Sortase_C"/>
</dbReference>
<sequence length="304" mass="32271">MAGRHLADTPVATRRWRPTWLTVAIILIAVTGLTVLTYPAAAQWLSSYNQSGILRDYEAIVDNAEPGAAEQLQLAHEYNAALTSGVELEANANVPTGSGSLADGTLEYDQILRADDSGLMARIKIDKIDVDMPIYHGTSDDTLMEGAGHLEGSSLPVGGTGTHSVITAHRGLANATMFSNLDQVGVGDTFTIEVFGEVLTYRVIETKVVEPEDTDSLRAVADNDLVTLVTCTPLGINTHRILVTGERVTPTPIADLEAAGANPDIPGFPWWAVLYAGGLAVAGIALWRMGLADARAAAKRAKQE</sequence>
<dbReference type="NCBIfam" id="TIGR01076">
    <property type="entry name" value="sortase_fam"/>
    <property type="match status" value="1"/>
</dbReference>
<organism evidence="3 4">
    <name type="scientific">Gulosibacter faecalis</name>
    <dbReference type="NCBI Taxonomy" id="272240"/>
    <lineage>
        <taxon>Bacteria</taxon>
        <taxon>Bacillati</taxon>
        <taxon>Actinomycetota</taxon>
        <taxon>Actinomycetes</taxon>
        <taxon>Micrococcales</taxon>
        <taxon>Microbacteriaceae</taxon>
        <taxon>Gulosibacter</taxon>
    </lineage>
</organism>
<dbReference type="NCBIfam" id="NF033745">
    <property type="entry name" value="class_C_sortase"/>
    <property type="match status" value="1"/>
</dbReference>
<dbReference type="InterPro" id="IPR005754">
    <property type="entry name" value="Sortase"/>
</dbReference>
<keyword evidence="1" id="KW-0378">Hydrolase</keyword>
<reference evidence="4" key="1">
    <citation type="journal article" date="2019" name="Int. J. Syst. Evol. Microbiol.">
        <title>The Global Catalogue of Microorganisms (GCM) 10K type strain sequencing project: providing services to taxonomists for standard genome sequencing and annotation.</title>
        <authorList>
            <consortium name="The Broad Institute Genomics Platform"/>
            <consortium name="The Broad Institute Genome Sequencing Center for Infectious Disease"/>
            <person name="Wu L."/>
            <person name="Ma J."/>
        </authorList>
    </citation>
    <scope>NUCLEOTIDE SEQUENCE [LARGE SCALE GENOMIC DNA]</scope>
    <source>
        <strain evidence="4">TISTR 1514</strain>
    </source>
</reference>
<proteinExistence type="predicted"/>
<keyword evidence="4" id="KW-1185">Reference proteome</keyword>
<keyword evidence="2" id="KW-0472">Membrane</keyword>
<dbReference type="CDD" id="cd05827">
    <property type="entry name" value="Sortase_C"/>
    <property type="match status" value="1"/>
</dbReference>
<evidence type="ECO:0000313" key="3">
    <source>
        <dbReference type="EMBL" id="MFD2757279.1"/>
    </source>
</evidence>
<dbReference type="Gene3D" id="2.40.260.10">
    <property type="entry name" value="Sortase"/>
    <property type="match status" value="1"/>
</dbReference>
<evidence type="ECO:0000256" key="2">
    <source>
        <dbReference type="SAM" id="Phobius"/>
    </source>
</evidence>
<keyword evidence="2" id="KW-0812">Transmembrane</keyword>